<dbReference type="InterPro" id="IPR013785">
    <property type="entry name" value="Aldolase_TIM"/>
</dbReference>
<dbReference type="Pfam" id="PF00215">
    <property type="entry name" value="OMPdecase"/>
    <property type="match status" value="1"/>
</dbReference>
<evidence type="ECO:0000256" key="5">
    <source>
        <dbReference type="ARBA" id="ARBA00023239"/>
    </source>
</evidence>
<evidence type="ECO:0000256" key="3">
    <source>
        <dbReference type="ARBA" id="ARBA00022793"/>
    </source>
</evidence>
<accession>A0A1F7JKX9</accession>
<dbReference type="CDD" id="cd04725">
    <property type="entry name" value="OMP_decarboxylase_like"/>
    <property type="match status" value="1"/>
</dbReference>
<evidence type="ECO:0000256" key="2">
    <source>
        <dbReference type="ARBA" id="ARBA00008847"/>
    </source>
</evidence>
<dbReference type="Proteomes" id="UP000176376">
    <property type="component" value="Unassembled WGS sequence"/>
</dbReference>
<evidence type="ECO:0000256" key="4">
    <source>
        <dbReference type="ARBA" id="ARBA00022975"/>
    </source>
</evidence>
<dbReference type="EMBL" id="MGAY01000043">
    <property type="protein sequence ID" value="OGK56263.1"/>
    <property type="molecule type" value="Genomic_DNA"/>
</dbReference>
<name>A0A1F7JKX9_9BACT</name>
<dbReference type="SUPFAM" id="SSF51366">
    <property type="entry name" value="Ribulose-phoshate binding barrel"/>
    <property type="match status" value="1"/>
</dbReference>
<dbReference type="PANTHER" id="PTHR43375:SF1">
    <property type="entry name" value="OROTIDINE 5'-PHOSPHATE DECARBOXYLASE"/>
    <property type="match status" value="1"/>
</dbReference>
<proteinExistence type="inferred from homology"/>
<dbReference type="UniPathway" id="UPA00070">
    <property type="reaction ID" value="UER00120"/>
</dbReference>
<dbReference type="SMART" id="SM00934">
    <property type="entry name" value="OMPdecase"/>
    <property type="match status" value="1"/>
</dbReference>
<protein>
    <recommendedName>
        <fullName evidence="7">Orotidine-5'-phosphate decarboxylase</fullName>
        <ecNumber evidence="7">4.1.1.23</ecNumber>
    </recommendedName>
</protein>
<evidence type="ECO:0000256" key="6">
    <source>
        <dbReference type="ARBA" id="ARBA00049157"/>
    </source>
</evidence>
<dbReference type="GO" id="GO:0006207">
    <property type="term" value="P:'de novo' pyrimidine nucleobase biosynthetic process"/>
    <property type="evidence" value="ECO:0007669"/>
    <property type="project" value="InterPro"/>
</dbReference>
<reference evidence="9 10" key="1">
    <citation type="journal article" date="2016" name="Nat. Commun.">
        <title>Thousands of microbial genomes shed light on interconnected biogeochemical processes in an aquifer system.</title>
        <authorList>
            <person name="Anantharaman K."/>
            <person name="Brown C.T."/>
            <person name="Hug L.A."/>
            <person name="Sharon I."/>
            <person name="Castelle C.J."/>
            <person name="Probst A.J."/>
            <person name="Thomas B.C."/>
            <person name="Singh A."/>
            <person name="Wilkins M.J."/>
            <person name="Karaoz U."/>
            <person name="Brodie E.L."/>
            <person name="Williams K.H."/>
            <person name="Hubbard S.S."/>
            <person name="Banfield J.F."/>
        </authorList>
    </citation>
    <scope>NUCLEOTIDE SEQUENCE [LARGE SCALE GENOMIC DNA]</scope>
</reference>
<dbReference type="InterPro" id="IPR001754">
    <property type="entry name" value="OMPdeCOase_dom"/>
</dbReference>
<organism evidence="9 10">
    <name type="scientific">Candidatus Roizmanbacteria bacterium RIFCSPLOWO2_02_FULL_38_10</name>
    <dbReference type="NCBI Taxonomy" id="1802074"/>
    <lineage>
        <taxon>Bacteria</taxon>
        <taxon>Candidatus Roizmaniibacteriota</taxon>
    </lineage>
</organism>
<comment type="pathway">
    <text evidence="1">Pyrimidine metabolism; UMP biosynthesis via de novo pathway; UMP from orotate: step 2/2.</text>
</comment>
<gene>
    <name evidence="9" type="ORF">A3J15_03580</name>
</gene>
<sequence length="263" mass="29630">MGFSQKLDKAILINDSLLCINLDPDLEKMSGIDIFEFNKLIIDETYDLVCCYKPNSAFYEAEGAEGISQLKKTVDYIHQKDPGIPVILDGKRGDIGNTNIAYTKFAFDYIGADGLTLQPYLGYESLTPFFKWTEKGFFILCRTSNPGARELQDLEVASSKKPLYLHLAEQIATSWDQNYNVMLVVGATYPEELQKVRKVVGEMTILVPGIGAQGGDLEKTLEYGLNKDKKGLIIAVGRSIIYSEKVREEAKLMRDEINRYRNK</sequence>
<evidence type="ECO:0000256" key="7">
    <source>
        <dbReference type="NCBIfam" id="TIGR02127"/>
    </source>
</evidence>
<comment type="catalytic activity">
    <reaction evidence="6">
        <text>orotidine 5'-phosphate + H(+) = UMP + CO2</text>
        <dbReference type="Rhea" id="RHEA:11596"/>
        <dbReference type="ChEBI" id="CHEBI:15378"/>
        <dbReference type="ChEBI" id="CHEBI:16526"/>
        <dbReference type="ChEBI" id="CHEBI:57538"/>
        <dbReference type="ChEBI" id="CHEBI:57865"/>
        <dbReference type="EC" id="4.1.1.23"/>
    </reaction>
</comment>
<dbReference type="InterPro" id="IPR011060">
    <property type="entry name" value="RibuloseP-bd_barrel"/>
</dbReference>
<comment type="caution">
    <text evidence="9">The sequence shown here is derived from an EMBL/GenBank/DDBJ whole genome shotgun (WGS) entry which is preliminary data.</text>
</comment>
<evidence type="ECO:0000259" key="8">
    <source>
        <dbReference type="SMART" id="SM00934"/>
    </source>
</evidence>
<dbReference type="NCBIfam" id="TIGR02127">
    <property type="entry name" value="pyrF_sub2"/>
    <property type="match status" value="1"/>
</dbReference>
<evidence type="ECO:0000313" key="10">
    <source>
        <dbReference type="Proteomes" id="UP000176376"/>
    </source>
</evidence>
<dbReference type="GO" id="GO:0044205">
    <property type="term" value="P:'de novo' UMP biosynthetic process"/>
    <property type="evidence" value="ECO:0007669"/>
    <property type="project" value="UniProtKB-UniPathway"/>
</dbReference>
<keyword evidence="4" id="KW-0665">Pyrimidine biosynthesis</keyword>
<keyword evidence="3" id="KW-0210">Decarboxylase</keyword>
<dbReference type="AlphaFoldDB" id="A0A1F7JKX9"/>
<evidence type="ECO:0000313" key="9">
    <source>
        <dbReference type="EMBL" id="OGK56263.1"/>
    </source>
</evidence>
<dbReference type="STRING" id="1802074.A3J15_03580"/>
<evidence type="ECO:0000256" key="1">
    <source>
        <dbReference type="ARBA" id="ARBA00004861"/>
    </source>
</evidence>
<dbReference type="EC" id="4.1.1.23" evidence="7"/>
<dbReference type="PANTHER" id="PTHR43375">
    <property type="entry name" value="OROTIDINE 5'-PHOSPHATE DECARBOXYLASE"/>
    <property type="match status" value="1"/>
</dbReference>
<comment type="similarity">
    <text evidence="2">Belongs to the OMP decarboxylase family. Type 2 subfamily.</text>
</comment>
<feature type="domain" description="Orotidine 5'-phosphate decarboxylase" evidence="8">
    <location>
        <begin position="17"/>
        <end position="253"/>
    </location>
</feature>
<keyword evidence="5" id="KW-0456">Lyase</keyword>
<dbReference type="GO" id="GO:0004590">
    <property type="term" value="F:orotidine-5'-phosphate decarboxylase activity"/>
    <property type="evidence" value="ECO:0007669"/>
    <property type="project" value="UniProtKB-UniRule"/>
</dbReference>
<dbReference type="InterPro" id="IPR011995">
    <property type="entry name" value="OMPdecase_type-2"/>
</dbReference>
<dbReference type="Gene3D" id="3.20.20.70">
    <property type="entry name" value="Aldolase class I"/>
    <property type="match status" value="1"/>
</dbReference>